<keyword evidence="3" id="KW-1185">Reference proteome</keyword>
<sequence length="272" mass="31272">MDNILIPYLTAVIFTFCFMTLMWFWGKTRDNYAVIDVGWGLVIAGIATVLSYFGKGTLVAKLVVLIPVWVWAIRLSGFLYFTRIRTNHPEDKRYAGFRKDYGDKVHSKMFTNVFLLQGALALILSLPFYFASQWNLYPNVGLFGPNGTLMVWIGWALFLLGVIGESVADRDLHKFLSVQANKGKVCNLGLWKYTRHPNYFFEWVIWLGIGVIPILSTPEAMASLFTPVFMFVLLRFVSGVPFAEKYSLQSKGDLFREYMRTTNAFFPWFPKQ</sequence>
<name>A0A2P2DHJ4_9LEPT</name>
<proteinExistence type="predicted"/>
<dbReference type="GO" id="GO:0016020">
    <property type="term" value="C:membrane"/>
    <property type="evidence" value="ECO:0007669"/>
    <property type="project" value="TreeGrafter"/>
</dbReference>
<protein>
    <submittedName>
        <fullName evidence="2">Uncharacterized protein</fullName>
    </submittedName>
</protein>
<feature type="transmembrane region" description="Helical" evidence="1">
    <location>
        <begin position="6"/>
        <end position="25"/>
    </location>
</feature>
<dbReference type="RefSeq" id="WP_108961053.1">
    <property type="nucleotide sequence ID" value="NZ_BFAZ01000010.1"/>
</dbReference>
<feature type="transmembrane region" description="Helical" evidence="1">
    <location>
        <begin position="222"/>
        <end position="243"/>
    </location>
</feature>
<dbReference type="AlphaFoldDB" id="A0A2P2DHJ4"/>
<gene>
    <name evidence="2" type="ORF">LPTSP2_33630</name>
</gene>
<dbReference type="Gene3D" id="1.20.120.1630">
    <property type="match status" value="1"/>
</dbReference>
<keyword evidence="1" id="KW-0812">Transmembrane</keyword>
<evidence type="ECO:0000256" key="1">
    <source>
        <dbReference type="SAM" id="Phobius"/>
    </source>
</evidence>
<keyword evidence="1" id="KW-0472">Membrane</keyword>
<dbReference type="EMBL" id="BFAZ01000010">
    <property type="protein sequence ID" value="GBF44060.1"/>
    <property type="molecule type" value="Genomic_DNA"/>
</dbReference>
<dbReference type="PROSITE" id="PS50244">
    <property type="entry name" value="S5A_REDUCTASE"/>
    <property type="match status" value="1"/>
</dbReference>
<organism evidence="2 3">
    <name type="scientific">Leptospira ellinghausenii</name>
    <dbReference type="NCBI Taxonomy" id="1917822"/>
    <lineage>
        <taxon>Bacteria</taxon>
        <taxon>Pseudomonadati</taxon>
        <taxon>Spirochaetota</taxon>
        <taxon>Spirochaetia</taxon>
        <taxon>Leptospirales</taxon>
        <taxon>Leptospiraceae</taxon>
        <taxon>Leptospira</taxon>
    </lineage>
</organism>
<feature type="transmembrane region" description="Helical" evidence="1">
    <location>
        <begin position="32"/>
        <end position="53"/>
    </location>
</feature>
<dbReference type="InterPro" id="IPR010721">
    <property type="entry name" value="UstE-like"/>
</dbReference>
<feature type="transmembrane region" description="Helical" evidence="1">
    <location>
        <begin position="149"/>
        <end position="168"/>
    </location>
</feature>
<feature type="transmembrane region" description="Helical" evidence="1">
    <location>
        <begin position="59"/>
        <end position="82"/>
    </location>
</feature>
<evidence type="ECO:0000313" key="3">
    <source>
        <dbReference type="Proteomes" id="UP000245206"/>
    </source>
</evidence>
<dbReference type="Pfam" id="PF06966">
    <property type="entry name" value="DUF1295"/>
    <property type="match status" value="1"/>
</dbReference>
<evidence type="ECO:0000313" key="2">
    <source>
        <dbReference type="EMBL" id="GBF44060.1"/>
    </source>
</evidence>
<dbReference type="PANTHER" id="PTHR32251">
    <property type="entry name" value="3-OXO-5-ALPHA-STEROID 4-DEHYDROGENASE"/>
    <property type="match status" value="1"/>
</dbReference>
<dbReference type="PANTHER" id="PTHR32251:SF17">
    <property type="entry name" value="STEROID 5-ALPHA REDUCTASE C-TERMINAL DOMAIN-CONTAINING PROTEIN"/>
    <property type="match status" value="1"/>
</dbReference>
<dbReference type="OrthoDB" id="9779233at2"/>
<accession>A0A2P2DHJ4</accession>
<comment type="caution">
    <text evidence="2">The sequence shown here is derived from an EMBL/GenBank/DDBJ whole genome shotgun (WGS) entry which is preliminary data.</text>
</comment>
<feature type="transmembrane region" description="Helical" evidence="1">
    <location>
        <begin position="199"/>
        <end position="216"/>
    </location>
</feature>
<reference evidence="3" key="1">
    <citation type="journal article" date="2019" name="Microbiol. Immunol.">
        <title>Molecular and phenotypic characterization of Leptospira johnsonii sp. nov., Leptospira ellinghausenii sp. nov. and Leptospira ryugenii sp. nov. isolated from soil and water in Japan.</title>
        <authorList>
            <person name="Masuzawa T."/>
            <person name="Saito M."/>
            <person name="Nakao R."/>
            <person name="Nikaido Y."/>
            <person name="Matsumoto M."/>
            <person name="Ogawa M."/>
            <person name="Yokoyama M."/>
            <person name="Hidaka Y."/>
            <person name="Tomita J."/>
            <person name="Sakakibara K."/>
            <person name="Suzuki K."/>
            <person name="Yasuda S."/>
            <person name="Sato H."/>
            <person name="Yamaguchi M."/>
            <person name="Yoshida S.I."/>
            <person name="Koizumi N."/>
            <person name="Kawamura Y."/>
        </authorList>
    </citation>
    <scope>NUCLEOTIDE SEQUENCE [LARGE SCALE GENOMIC DNA]</scope>
    <source>
        <strain evidence="3">E18</strain>
    </source>
</reference>
<keyword evidence="1" id="KW-1133">Transmembrane helix</keyword>
<dbReference type="Proteomes" id="UP000245206">
    <property type="component" value="Unassembled WGS sequence"/>
</dbReference>
<feature type="transmembrane region" description="Helical" evidence="1">
    <location>
        <begin position="109"/>
        <end position="129"/>
    </location>
</feature>